<dbReference type="InterPro" id="IPR001182">
    <property type="entry name" value="FtsW/RodA"/>
</dbReference>
<evidence type="ECO:0000256" key="15">
    <source>
        <dbReference type="ARBA" id="ARBA00033270"/>
    </source>
</evidence>
<dbReference type="GO" id="GO:0015648">
    <property type="term" value="F:lipid-linked peptidoglycan transporter activity"/>
    <property type="evidence" value="ECO:0007669"/>
    <property type="project" value="TreeGrafter"/>
</dbReference>
<feature type="transmembrane region" description="Helical" evidence="22">
    <location>
        <begin position="84"/>
        <end position="105"/>
    </location>
</feature>
<dbReference type="EC" id="2.4.99.28" evidence="19"/>
<feature type="transmembrane region" description="Helical" evidence="22">
    <location>
        <begin position="288"/>
        <end position="314"/>
    </location>
</feature>
<keyword evidence="7 22" id="KW-0812">Transmembrane</keyword>
<organism evidence="23 24">
    <name type="scientific">Paenibacillus rhizosphaerae</name>
    <dbReference type="NCBI Taxonomy" id="297318"/>
    <lineage>
        <taxon>Bacteria</taxon>
        <taxon>Bacillati</taxon>
        <taxon>Bacillota</taxon>
        <taxon>Bacilli</taxon>
        <taxon>Bacillales</taxon>
        <taxon>Paenibacillaceae</taxon>
        <taxon>Paenibacillus</taxon>
    </lineage>
</organism>
<dbReference type="Proteomes" id="UP000187172">
    <property type="component" value="Unassembled WGS sequence"/>
</dbReference>
<evidence type="ECO:0000256" key="20">
    <source>
        <dbReference type="ARBA" id="ARBA00049902"/>
    </source>
</evidence>
<keyword evidence="11 22" id="KW-0472">Membrane</keyword>
<comment type="catalytic activity">
    <reaction evidence="20">
        <text>[GlcNAc-(1-&gt;4)-Mur2Ac(oyl-L-Ala-gamma-D-Glu-L-Lys-D-Ala-D-Ala)](n)-di-trans,octa-cis-undecaprenyl diphosphate + beta-D-GlcNAc-(1-&gt;4)-Mur2Ac(oyl-L-Ala-gamma-D-Glu-L-Lys-D-Ala-D-Ala)-di-trans,octa-cis-undecaprenyl diphosphate = [GlcNAc-(1-&gt;4)-Mur2Ac(oyl-L-Ala-gamma-D-Glu-L-Lys-D-Ala-D-Ala)](n+1)-di-trans,octa-cis-undecaprenyl diphosphate + di-trans,octa-cis-undecaprenyl diphosphate + H(+)</text>
        <dbReference type="Rhea" id="RHEA:23708"/>
        <dbReference type="Rhea" id="RHEA-COMP:9602"/>
        <dbReference type="Rhea" id="RHEA-COMP:9603"/>
        <dbReference type="ChEBI" id="CHEBI:15378"/>
        <dbReference type="ChEBI" id="CHEBI:58405"/>
        <dbReference type="ChEBI" id="CHEBI:60033"/>
        <dbReference type="ChEBI" id="CHEBI:78435"/>
        <dbReference type="EC" id="2.4.99.28"/>
    </reaction>
</comment>
<dbReference type="GO" id="GO:0032153">
    <property type="term" value="C:cell division site"/>
    <property type="evidence" value="ECO:0007669"/>
    <property type="project" value="TreeGrafter"/>
</dbReference>
<feature type="transmembrane region" description="Helical" evidence="22">
    <location>
        <begin position="59"/>
        <end position="77"/>
    </location>
</feature>
<keyword evidence="5" id="KW-0328">Glycosyltransferase</keyword>
<dbReference type="InterPro" id="IPR013437">
    <property type="entry name" value="FtsW"/>
</dbReference>
<evidence type="ECO:0000256" key="12">
    <source>
        <dbReference type="ARBA" id="ARBA00023306"/>
    </source>
</evidence>
<feature type="transmembrane region" description="Helical" evidence="22">
    <location>
        <begin position="326"/>
        <end position="351"/>
    </location>
</feature>
<dbReference type="PANTHER" id="PTHR30474">
    <property type="entry name" value="CELL CYCLE PROTEIN"/>
    <property type="match status" value="1"/>
</dbReference>
<keyword evidence="13" id="KW-0961">Cell wall biogenesis/degradation</keyword>
<dbReference type="Pfam" id="PF01098">
    <property type="entry name" value="FTSW_RODA_SPOVE"/>
    <property type="match status" value="1"/>
</dbReference>
<comment type="pathway">
    <text evidence="2">Cell wall biogenesis; peptidoglycan biosynthesis.</text>
</comment>
<keyword evidence="4" id="KW-0132">Cell division</keyword>
<evidence type="ECO:0000256" key="14">
    <source>
        <dbReference type="ARBA" id="ARBA00032370"/>
    </source>
</evidence>
<dbReference type="GO" id="GO:0008955">
    <property type="term" value="F:peptidoglycan glycosyltransferase activity"/>
    <property type="evidence" value="ECO:0007669"/>
    <property type="project" value="UniProtKB-EC"/>
</dbReference>
<dbReference type="EMBL" id="MRTP01000002">
    <property type="protein sequence ID" value="OMF55526.1"/>
    <property type="molecule type" value="Genomic_DNA"/>
</dbReference>
<dbReference type="NCBIfam" id="TIGR02614">
    <property type="entry name" value="ftsW"/>
    <property type="match status" value="1"/>
</dbReference>
<dbReference type="STRING" id="297318.BK138_12695"/>
<evidence type="ECO:0000256" key="13">
    <source>
        <dbReference type="ARBA" id="ARBA00023316"/>
    </source>
</evidence>
<name>A0A1R1EUK5_9BACL</name>
<dbReference type="GO" id="GO:0009252">
    <property type="term" value="P:peptidoglycan biosynthetic process"/>
    <property type="evidence" value="ECO:0007669"/>
    <property type="project" value="UniProtKB-KW"/>
</dbReference>
<keyword evidence="24" id="KW-1185">Reference proteome</keyword>
<keyword evidence="10 22" id="KW-1133">Transmembrane helix</keyword>
<comment type="caution">
    <text evidence="23">The sequence shown here is derived from an EMBL/GenBank/DDBJ whole genome shotgun (WGS) entry which is preliminary data.</text>
</comment>
<evidence type="ECO:0000256" key="10">
    <source>
        <dbReference type="ARBA" id="ARBA00022989"/>
    </source>
</evidence>
<feature type="transmembrane region" description="Helical" evidence="22">
    <location>
        <begin position="199"/>
        <end position="216"/>
    </location>
</feature>
<feature type="transmembrane region" description="Helical" evidence="22">
    <location>
        <begin position="363"/>
        <end position="384"/>
    </location>
</feature>
<evidence type="ECO:0000256" key="19">
    <source>
        <dbReference type="ARBA" id="ARBA00044770"/>
    </source>
</evidence>
<dbReference type="GO" id="GO:0005886">
    <property type="term" value="C:plasma membrane"/>
    <property type="evidence" value="ECO:0007669"/>
    <property type="project" value="UniProtKB-SubCell"/>
</dbReference>
<keyword evidence="8" id="KW-0133">Cell shape</keyword>
<comment type="function">
    <text evidence="21">Peptidoglycan polymerase that is essential for cell division.</text>
</comment>
<dbReference type="PANTHER" id="PTHR30474:SF2">
    <property type="entry name" value="PEPTIDOGLYCAN GLYCOSYLTRANSFERASE FTSW-RELATED"/>
    <property type="match status" value="1"/>
</dbReference>
<comment type="subcellular location">
    <subcellularLocation>
        <location evidence="1">Cell membrane</location>
        <topology evidence="1">Multi-pass membrane protein</topology>
    </subcellularLocation>
</comment>
<evidence type="ECO:0000256" key="4">
    <source>
        <dbReference type="ARBA" id="ARBA00022618"/>
    </source>
</evidence>
<evidence type="ECO:0000256" key="18">
    <source>
        <dbReference type="ARBA" id="ARBA00041418"/>
    </source>
</evidence>
<evidence type="ECO:0000256" key="22">
    <source>
        <dbReference type="SAM" id="Phobius"/>
    </source>
</evidence>
<protein>
    <recommendedName>
        <fullName evidence="17">Probable peptidoglycan glycosyltransferase FtsW</fullName>
        <ecNumber evidence="19">2.4.99.28</ecNumber>
    </recommendedName>
    <alternativeName>
        <fullName evidence="18">Cell division protein FtsW</fullName>
    </alternativeName>
    <alternativeName>
        <fullName evidence="15">Cell wall polymerase</fullName>
    </alternativeName>
    <alternativeName>
        <fullName evidence="14">Peptidoglycan polymerase</fullName>
    </alternativeName>
</protein>
<gene>
    <name evidence="23" type="ORF">BK138_12695</name>
</gene>
<evidence type="ECO:0000313" key="24">
    <source>
        <dbReference type="Proteomes" id="UP000187172"/>
    </source>
</evidence>
<accession>A0A1R1EUK5</accession>
<evidence type="ECO:0000256" key="6">
    <source>
        <dbReference type="ARBA" id="ARBA00022679"/>
    </source>
</evidence>
<dbReference type="AlphaFoldDB" id="A0A1R1EUK5"/>
<keyword evidence="12" id="KW-0131">Cell cycle</keyword>
<evidence type="ECO:0000256" key="16">
    <source>
        <dbReference type="ARBA" id="ARBA00038053"/>
    </source>
</evidence>
<dbReference type="GO" id="GO:0071555">
    <property type="term" value="P:cell wall organization"/>
    <property type="evidence" value="ECO:0007669"/>
    <property type="project" value="UniProtKB-KW"/>
</dbReference>
<evidence type="ECO:0000256" key="5">
    <source>
        <dbReference type="ARBA" id="ARBA00022676"/>
    </source>
</evidence>
<sequence length="419" mass="45356">MREEKPQQTKRGTPDFQLLILTLLLVGFGLVMVFSASSSLAIASKKFHYDSLYFTKRQFIFAALGTVAMFVAMNIPYTRYKKLFAPLFIVTVILLVLVLLVGQVNNGARSWFGFAGLGIQPTEIAKIAIILYLSALISKKGERFRDLRTGYIPVMVIVGFVAGLIMMQPDLGSCLILVATSALIIYAGGASLKHMIGSALLLILGASLVLGANALIKSVSHSGEQAVQSSNYKLGRINAFLDPTKDPQGEGYNLLQSLTAIGEGQLTGAGFGKSVQKLHYLPNPYNDFIFSVIGEEFGFIGTSIFLIVYIYFIWRGIIIALRCPDPFGTLVGIGIMGLIAIQAFINIGGVTQTIPLTGVTLPFISYGGTSLLIMMASMGIMLSISRISTLPSKQEQVKSVTVKKPSVAVSSRNQTRRFN</sequence>
<evidence type="ECO:0000256" key="7">
    <source>
        <dbReference type="ARBA" id="ARBA00022692"/>
    </source>
</evidence>
<feature type="transmembrane region" description="Helical" evidence="22">
    <location>
        <begin position="173"/>
        <end position="192"/>
    </location>
</feature>
<evidence type="ECO:0000313" key="23">
    <source>
        <dbReference type="EMBL" id="OMF55526.1"/>
    </source>
</evidence>
<dbReference type="GO" id="GO:0008360">
    <property type="term" value="P:regulation of cell shape"/>
    <property type="evidence" value="ECO:0007669"/>
    <property type="project" value="UniProtKB-KW"/>
</dbReference>
<feature type="transmembrane region" description="Helical" evidence="22">
    <location>
        <begin position="149"/>
        <end position="167"/>
    </location>
</feature>
<proteinExistence type="inferred from homology"/>
<evidence type="ECO:0000256" key="11">
    <source>
        <dbReference type="ARBA" id="ARBA00023136"/>
    </source>
</evidence>
<dbReference type="RefSeq" id="WP_076169920.1">
    <property type="nucleotide sequence ID" value="NZ_MRTP01000002.1"/>
</dbReference>
<evidence type="ECO:0000256" key="21">
    <source>
        <dbReference type="ARBA" id="ARBA00049966"/>
    </source>
</evidence>
<feature type="transmembrane region" description="Helical" evidence="22">
    <location>
        <begin position="111"/>
        <end position="137"/>
    </location>
</feature>
<evidence type="ECO:0000256" key="2">
    <source>
        <dbReference type="ARBA" id="ARBA00004752"/>
    </source>
</evidence>
<evidence type="ECO:0000256" key="17">
    <source>
        <dbReference type="ARBA" id="ARBA00041185"/>
    </source>
</evidence>
<keyword evidence="6" id="KW-0808">Transferase</keyword>
<evidence type="ECO:0000256" key="3">
    <source>
        <dbReference type="ARBA" id="ARBA00022475"/>
    </source>
</evidence>
<evidence type="ECO:0000256" key="8">
    <source>
        <dbReference type="ARBA" id="ARBA00022960"/>
    </source>
</evidence>
<keyword evidence="9" id="KW-0573">Peptidoglycan synthesis</keyword>
<keyword evidence="3" id="KW-1003">Cell membrane</keyword>
<dbReference type="GO" id="GO:0051301">
    <property type="term" value="P:cell division"/>
    <property type="evidence" value="ECO:0007669"/>
    <property type="project" value="UniProtKB-KW"/>
</dbReference>
<evidence type="ECO:0000256" key="9">
    <source>
        <dbReference type="ARBA" id="ARBA00022984"/>
    </source>
</evidence>
<comment type="similarity">
    <text evidence="16">Belongs to the SEDS family. FtsW subfamily.</text>
</comment>
<reference evidence="23 24" key="1">
    <citation type="submission" date="2016-11" db="EMBL/GenBank/DDBJ databases">
        <title>Paenibacillus species isolates.</title>
        <authorList>
            <person name="Beno S.M."/>
        </authorList>
    </citation>
    <scope>NUCLEOTIDE SEQUENCE [LARGE SCALE GENOMIC DNA]</scope>
    <source>
        <strain evidence="23 24">FSL R5-0378</strain>
    </source>
</reference>
<evidence type="ECO:0000256" key="1">
    <source>
        <dbReference type="ARBA" id="ARBA00004651"/>
    </source>
</evidence>